<protein>
    <submittedName>
        <fullName evidence="1">Uncharacterized protein</fullName>
    </submittedName>
</protein>
<reference evidence="1" key="1">
    <citation type="journal article" date="2019" name="bioRxiv">
        <title>The Genome of the Zebra Mussel, Dreissena polymorpha: A Resource for Invasive Species Research.</title>
        <authorList>
            <person name="McCartney M.A."/>
            <person name="Auch B."/>
            <person name="Kono T."/>
            <person name="Mallez S."/>
            <person name="Zhang Y."/>
            <person name="Obille A."/>
            <person name="Becker A."/>
            <person name="Abrahante J.E."/>
            <person name="Garbe J."/>
            <person name="Badalamenti J.P."/>
            <person name="Herman A."/>
            <person name="Mangelson H."/>
            <person name="Liachko I."/>
            <person name="Sullivan S."/>
            <person name="Sone E.D."/>
            <person name="Koren S."/>
            <person name="Silverstein K.A.T."/>
            <person name="Beckman K.B."/>
            <person name="Gohl D.M."/>
        </authorList>
    </citation>
    <scope>NUCLEOTIDE SEQUENCE</scope>
    <source>
        <strain evidence="1">Duluth1</strain>
        <tissue evidence="1">Whole animal</tissue>
    </source>
</reference>
<name>A0A9D4R388_DREPO</name>
<evidence type="ECO:0000313" key="2">
    <source>
        <dbReference type="Proteomes" id="UP000828390"/>
    </source>
</evidence>
<sequence>MDFNTTESETKTPTTTSLCGREHVPLLKVSYSVYCRALWMLITDWLAGTVGSGAPTDDLHVDLIRDAVKSSVRGIDSCHDDKPAAAADVYGLLIRFCVPGHFRTVVSHRRWLDKCYQLCVKIGVKFSDTMKDRILRHDLSKFSPMEALGYAVMFGDGSVGFRKLETLEEQTEWDLALKHHYAHNCHHPEYFRQDHQCGVSVVQYSQESMEDDSDGSLNLDESILDMMAARGERELKHDHVISIQKLLDMPAQYLKRYTDADRMYVTQTMSAWSEMARHFLSADGNEKSVHGFFDARSVIY</sequence>
<reference evidence="1" key="2">
    <citation type="submission" date="2020-11" db="EMBL/GenBank/DDBJ databases">
        <authorList>
            <person name="McCartney M.A."/>
            <person name="Auch B."/>
            <person name="Kono T."/>
            <person name="Mallez S."/>
            <person name="Becker A."/>
            <person name="Gohl D.M."/>
            <person name="Silverstein K.A.T."/>
            <person name="Koren S."/>
            <person name="Bechman K.B."/>
            <person name="Herman A."/>
            <person name="Abrahante J.E."/>
            <person name="Garbe J."/>
        </authorList>
    </citation>
    <scope>NUCLEOTIDE SEQUENCE</scope>
    <source>
        <strain evidence="1">Duluth1</strain>
        <tissue evidence="1">Whole animal</tissue>
    </source>
</reference>
<organism evidence="1 2">
    <name type="scientific">Dreissena polymorpha</name>
    <name type="common">Zebra mussel</name>
    <name type="synonym">Mytilus polymorpha</name>
    <dbReference type="NCBI Taxonomy" id="45954"/>
    <lineage>
        <taxon>Eukaryota</taxon>
        <taxon>Metazoa</taxon>
        <taxon>Spiralia</taxon>
        <taxon>Lophotrochozoa</taxon>
        <taxon>Mollusca</taxon>
        <taxon>Bivalvia</taxon>
        <taxon>Autobranchia</taxon>
        <taxon>Heteroconchia</taxon>
        <taxon>Euheterodonta</taxon>
        <taxon>Imparidentia</taxon>
        <taxon>Neoheterodontei</taxon>
        <taxon>Myida</taxon>
        <taxon>Dreissenoidea</taxon>
        <taxon>Dreissenidae</taxon>
        <taxon>Dreissena</taxon>
    </lineage>
</organism>
<dbReference type="Proteomes" id="UP000828390">
    <property type="component" value="Unassembled WGS sequence"/>
</dbReference>
<dbReference type="Pfam" id="PF18907">
    <property type="entry name" value="DUF5662"/>
    <property type="match status" value="1"/>
</dbReference>
<accession>A0A9D4R388</accession>
<evidence type="ECO:0000313" key="1">
    <source>
        <dbReference type="EMBL" id="KAH3853441.1"/>
    </source>
</evidence>
<dbReference type="InterPro" id="IPR043721">
    <property type="entry name" value="DUF5662"/>
</dbReference>
<gene>
    <name evidence="1" type="ORF">DPMN_095965</name>
</gene>
<dbReference type="EMBL" id="JAIWYP010000003">
    <property type="protein sequence ID" value="KAH3853441.1"/>
    <property type="molecule type" value="Genomic_DNA"/>
</dbReference>
<comment type="caution">
    <text evidence="1">The sequence shown here is derived from an EMBL/GenBank/DDBJ whole genome shotgun (WGS) entry which is preliminary data.</text>
</comment>
<proteinExistence type="predicted"/>
<keyword evidence="2" id="KW-1185">Reference proteome</keyword>
<dbReference type="AlphaFoldDB" id="A0A9D4R388"/>